<dbReference type="CDD" id="cd08490">
    <property type="entry name" value="PBP2_NikA_DppA_OppA_like_3"/>
    <property type="match status" value="1"/>
</dbReference>
<keyword evidence="2" id="KW-0732">Signal</keyword>
<protein>
    <submittedName>
        <fullName evidence="4">ABC transporter substrate-binding protein</fullName>
    </submittedName>
</protein>
<dbReference type="InterPro" id="IPR039424">
    <property type="entry name" value="SBP_5"/>
</dbReference>
<gene>
    <name evidence="4" type="ORF">CG710_005305</name>
</gene>
<dbReference type="EMBL" id="NOKA02000004">
    <property type="protein sequence ID" value="RDY32398.1"/>
    <property type="molecule type" value="Genomic_DNA"/>
</dbReference>
<accession>A0A371JI35</accession>
<dbReference type="GO" id="GO:1904680">
    <property type="term" value="F:peptide transmembrane transporter activity"/>
    <property type="evidence" value="ECO:0007669"/>
    <property type="project" value="TreeGrafter"/>
</dbReference>
<dbReference type="AlphaFoldDB" id="A0A371JI35"/>
<name>A0A371JI35_9FIRM</name>
<proteinExistence type="predicted"/>
<feature type="compositionally biased region" description="Low complexity" evidence="1">
    <location>
        <begin position="31"/>
        <end position="50"/>
    </location>
</feature>
<dbReference type="InterPro" id="IPR000914">
    <property type="entry name" value="SBP_5_dom"/>
</dbReference>
<evidence type="ECO:0000313" key="4">
    <source>
        <dbReference type="EMBL" id="RDY32398.1"/>
    </source>
</evidence>
<dbReference type="GO" id="GO:0042597">
    <property type="term" value="C:periplasmic space"/>
    <property type="evidence" value="ECO:0007669"/>
    <property type="project" value="UniProtKB-ARBA"/>
</dbReference>
<evidence type="ECO:0000313" key="5">
    <source>
        <dbReference type="Proteomes" id="UP000216411"/>
    </source>
</evidence>
<feature type="chain" id="PRO_5039012937" evidence="2">
    <location>
        <begin position="26"/>
        <end position="548"/>
    </location>
</feature>
<feature type="region of interest" description="Disordered" evidence="1">
    <location>
        <begin position="31"/>
        <end position="55"/>
    </location>
</feature>
<dbReference type="InterPro" id="IPR030678">
    <property type="entry name" value="Peptide/Ni-bd"/>
</dbReference>
<reference evidence="4 5" key="1">
    <citation type="journal article" date="2017" name="Genome Announc.">
        <title>Draft Genome Sequence of a Sporulating and Motile Strain of Lachnotalea glycerini Isolated from Water in Quebec City, Canada.</title>
        <authorList>
            <person name="Maheux A.F."/>
            <person name="Boudreau D.K."/>
            <person name="Berube E."/>
            <person name="Boissinot M."/>
            <person name="Raymond F."/>
            <person name="Brodeur S."/>
            <person name="Corbeil J."/>
            <person name="Isabel S."/>
            <person name="Omar R.F."/>
            <person name="Bergeron M.G."/>
        </authorList>
    </citation>
    <scope>NUCLEOTIDE SEQUENCE [LARGE SCALE GENOMIC DNA]</scope>
    <source>
        <strain evidence="4 5">CCRI-19302</strain>
    </source>
</reference>
<dbReference type="PANTHER" id="PTHR30290">
    <property type="entry name" value="PERIPLASMIC BINDING COMPONENT OF ABC TRANSPORTER"/>
    <property type="match status" value="1"/>
</dbReference>
<dbReference type="Pfam" id="PF00496">
    <property type="entry name" value="SBP_bac_5"/>
    <property type="match status" value="1"/>
</dbReference>
<dbReference type="OrthoDB" id="9772924at2"/>
<organism evidence="4 5">
    <name type="scientific">Lachnotalea glycerini</name>
    <dbReference type="NCBI Taxonomy" id="1763509"/>
    <lineage>
        <taxon>Bacteria</taxon>
        <taxon>Bacillati</taxon>
        <taxon>Bacillota</taxon>
        <taxon>Clostridia</taxon>
        <taxon>Lachnospirales</taxon>
        <taxon>Lachnospiraceae</taxon>
        <taxon>Lachnotalea</taxon>
    </lineage>
</organism>
<sequence length="548" mass="60571">MRRIRNKKTAVILTLLAVMAGTSLAGCAKDNTNNDISTNNETSTNDENNTQKTEEKDISNTLNFGCTNFSDSLDPSTMINAAWCVSRYGIGEGLFHFDDEMNADYYLCDNYSVDETNTNWVFHIRDGVKFSNGNDLTPSKVVASLSYMYSQEAEGTGNSTPSQYMTYDSITADDSAGTVTIVTSKPYADLCSILAHPYYSILDVEQGNISENPIGTGPYAIVSYDTDVSIKMAANEYYWGKEVPYQNLNIIFIKDTTTKALAIRNGDVDVVENINSSNDLTTLQDSSDFNVSEATGIRCGFSYMNQKGILANEALRNAVLLALDDETMCNITVGGMYTAGYSVLPSGLDYGYQNLKDSTPFDVEAAVKCLDDAGITDTDGDGYRELNGQMINLNYLTYDSRNLTDFTEAIAVQLDSIGIKVTVNTTDADTEWNMLVSGEYDLLATNWMTVPVGDPYSYLDNWYSKSTANYCGYANEEYDRLYEELESELNKDARAKLIEQLQQILIDDAAVLVHGYYHSNMCSVASVTGANIYTADYYWITADIEPSN</sequence>
<dbReference type="RefSeq" id="WP_115804141.1">
    <property type="nucleotide sequence ID" value="NZ_NOKA02000004.1"/>
</dbReference>
<dbReference type="Gene3D" id="3.10.105.10">
    <property type="entry name" value="Dipeptide-binding Protein, Domain 3"/>
    <property type="match status" value="1"/>
</dbReference>
<evidence type="ECO:0000256" key="2">
    <source>
        <dbReference type="SAM" id="SignalP"/>
    </source>
</evidence>
<feature type="signal peptide" evidence="2">
    <location>
        <begin position="1"/>
        <end position="25"/>
    </location>
</feature>
<dbReference type="GO" id="GO:0043190">
    <property type="term" value="C:ATP-binding cassette (ABC) transporter complex"/>
    <property type="evidence" value="ECO:0007669"/>
    <property type="project" value="InterPro"/>
</dbReference>
<dbReference type="Gene3D" id="3.40.190.10">
    <property type="entry name" value="Periplasmic binding protein-like II"/>
    <property type="match status" value="1"/>
</dbReference>
<dbReference type="Proteomes" id="UP000216411">
    <property type="component" value="Unassembled WGS sequence"/>
</dbReference>
<evidence type="ECO:0000256" key="1">
    <source>
        <dbReference type="SAM" id="MobiDB-lite"/>
    </source>
</evidence>
<dbReference type="SUPFAM" id="SSF53850">
    <property type="entry name" value="Periplasmic binding protein-like II"/>
    <property type="match status" value="1"/>
</dbReference>
<comment type="caution">
    <text evidence="4">The sequence shown here is derived from an EMBL/GenBank/DDBJ whole genome shotgun (WGS) entry which is preliminary data.</text>
</comment>
<feature type="domain" description="Solute-binding protein family 5" evidence="3">
    <location>
        <begin position="108"/>
        <end position="469"/>
    </location>
</feature>
<keyword evidence="5" id="KW-1185">Reference proteome</keyword>
<dbReference type="GO" id="GO:0015833">
    <property type="term" value="P:peptide transport"/>
    <property type="evidence" value="ECO:0007669"/>
    <property type="project" value="TreeGrafter"/>
</dbReference>
<dbReference type="PROSITE" id="PS51257">
    <property type="entry name" value="PROKAR_LIPOPROTEIN"/>
    <property type="match status" value="1"/>
</dbReference>
<dbReference type="PIRSF" id="PIRSF002741">
    <property type="entry name" value="MppA"/>
    <property type="match status" value="1"/>
</dbReference>
<dbReference type="PANTHER" id="PTHR30290:SF81">
    <property type="entry name" value="OLIGOPEPTIDE-BINDING PROTEIN OPPA"/>
    <property type="match status" value="1"/>
</dbReference>
<evidence type="ECO:0000259" key="3">
    <source>
        <dbReference type="Pfam" id="PF00496"/>
    </source>
</evidence>